<feature type="domain" description="Kazal-like" evidence="4">
    <location>
        <begin position="40"/>
        <end position="98"/>
    </location>
</feature>
<comment type="caution">
    <text evidence="5">The sequence shown here is derived from an EMBL/GenBank/DDBJ whole genome shotgun (WGS) entry which is preliminary data.</text>
</comment>
<dbReference type="AlphaFoldDB" id="A0AA40FZJ3"/>
<keyword evidence="1" id="KW-0732">Signal</keyword>
<dbReference type="SUPFAM" id="SSF100895">
    <property type="entry name" value="Kazal-type serine protease inhibitors"/>
    <property type="match status" value="1"/>
</dbReference>
<protein>
    <recommendedName>
        <fullName evidence="4">Kazal-like domain-containing protein</fullName>
    </recommendedName>
</protein>
<gene>
    <name evidence="5" type="ORF">K0M31_003614</name>
</gene>
<accession>A0AA40FZJ3</accession>
<evidence type="ECO:0000313" key="6">
    <source>
        <dbReference type="Proteomes" id="UP001177670"/>
    </source>
</evidence>
<dbReference type="InterPro" id="IPR002350">
    <property type="entry name" value="Kazal_dom"/>
</dbReference>
<evidence type="ECO:0000256" key="1">
    <source>
        <dbReference type="ARBA" id="ARBA00022729"/>
    </source>
</evidence>
<name>A0AA40FZJ3_9HYME</name>
<evidence type="ECO:0000256" key="2">
    <source>
        <dbReference type="ARBA" id="ARBA00023157"/>
    </source>
</evidence>
<evidence type="ECO:0000256" key="3">
    <source>
        <dbReference type="ARBA" id="ARBA00023180"/>
    </source>
</evidence>
<evidence type="ECO:0000313" key="5">
    <source>
        <dbReference type="EMBL" id="KAK1128129.1"/>
    </source>
</evidence>
<keyword evidence="6" id="KW-1185">Reference proteome</keyword>
<evidence type="ECO:0000259" key="4">
    <source>
        <dbReference type="PROSITE" id="PS51465"/>
    </source>
</evidence>
<dbReference type="Gene3D" id="3.30.60.30">
    <property type="match status" value="1"/>
</dbReference>
<organism evidence="5 6">
    <name type="scientific">Melipona bicolor</name>
    <dbReference type="NCBI Taxonomy" id="60889"/>
    <lineage>
        <taxon>Eukaryota</taxon>
        <taxon>Metazoa</taxon>
        <taxon>Ecdysozoa</taxon>
        <taxon>Arthropoda</taxon>
        <taxon>Hexapoda</taxon>
        <taxon>Insecta</taxon>
        <taxon>Pterygota</taxon>
        <taxon>Neoptera</taxon>
        <taxon>Endopterygota</taxon>
        <taxon>Hymenoptera</taxon>
        <taxon>Apocrita</taxon>
        <taxon>Aculeata</taxon>
        <taxon>Apoidea</taxon>
        <taxon>Anthophila</taxon>
        <taxon>Apidae</taxon>
        <taxon>Melipona</taxon>
    </lineage>
</organism>
<dbReference type="Pfam" id="PF07648">
    <property type="entry name" value="Kazal_2"/>
    <property type="match status" value="1"/>
</dbReference>
<dbReference type="PROSITE" id="PS51465">
    <property type="entry name" value="KAZAL_2"/>
    <property type="match status" value="1"/>
</dbReference>
<dbReference type="EMBL" id="JAHYIQ010000011">
    <property type="protein sequence ID" value="KAK1128129.1"/>
    <property type="molecule type" value="Genomic_DNA"/>
</dbReference>
<proteinExistence type="predicted"/>
<sequence length="140" mass="15361">MSTPAVVRLATTAVDVTSTQVREACKNINCDFEATCELGPDDYPRCSCKFDCASISQENMRPVCGSDLRTYSSLCAMKMEACQRQQELRPRPLELCQGSQQQQLAQFESIRCIITSITSVPLATPPIALLCSLVIYSQAA</sequence>
<dbReference type="PANTHER" id="PTHR13866">
    <property type="entry name" value="SPARC OSTEONECTIN"/>
    <property type="match status" value="1"/>
</dbReference>
<dbReference type="CDD" id="cd00104">
    <property type="entry name" value="KAZAL_FS"/>
    <property type="match status" value="1"/>
</dbReference>
<reference evidence="5" key="1">
    <citation type="submission" date="2021-10" db="EMBL/GenBank/DDBJ databases">
        <title>Melipona bicolor Genome sequencing and assembly.</title>
        <authorList>
            <person name="Araujo N.S."/>
            <person name="Arias M.C."/>
        </authorList>
    </citation>
    <scope>NUCLEOTIDE SEQUENCE</scope>
    <source>
        <strain evidence="5">USP_2M_L1-L4_2017</strain>
        <tissue evidence="5">Whole body</tissue>
    </source>
</reference>
<dbReference type="InterPro" id="IPR036058">
    <property type="entry name" value="Kazal_dom_sf"/>
</dbReference>
<dbReference type="GO" id="GO:0005509">
    <property type="term" value="F:calcium ion binding"/>
    <property type="evidence" value="ECO:0007669"/>
    <property type="project" value="TreeGrafter"/>
</dbReference>
<dbReference type="SMART" id="SM00280">
    <property type="entry name" value="KAZAL"/>
    <property type="match status" value="1"/>
</dbReference>
<dbReference type="Proteomes" id="UP001177670">
    <property type="component" value="Unassembled WGS sequence"/>
</dbReference>
<keyword evidence="2" id="KW-1015">Disulfide bond</keyword>
<keyword evidence="3" id="KW-0325">Glycoprotein</keyword>
<dbReference type="GO" id="GO:0005615">
    <property type="term" value="C:extracellular space"/>
    <property type="evidence" value="ECO:0007669"/>
    <property type="project" value="TreeGrafter"/>
</dbReference>
<dbReference type="GO" id="GO:0050840">
    <property type="term" value="F:extracellular matrix binding"/>
    <property type="evidence" value="ECO:0007669"/>
    <property type="project" value="TreeGrafter"/>
</dbReference>
<dbReference type="GO" id="GO:0005518">
    <property type="term" value="F:collagen binding"/>
    <property type="evidence" value="ECO:0007669"/>
    <property type="project" value="TreeGrafter"/>
</dbReference>
<dbReference type="PANTHER" id="PTHR13866:SF29">
    <property type="entry name" value="FOLLISTATIN"/>
    <property type="match status" value="1"/>
</dbReference>